<comment type="caution">
    <text evidence="1">The sequence shown here is derived from an EMBL/GenBank/DDBJ whole genome shotgun (WGS) entry which is preliminary data.</text>
</comment>
<proteinExistence type="predicted"/>
<accession>A0AAE3K2V1</accession>
<sequence length="53" mass="5916">MSNDPASGEHTYSLERTRYGDHWRLDSEGYLHVGRSAAPVDSVSVTYVNCSNQ</sequence>
<dbReference type="RefSeq" id="WP_250593575.1">
    <property type="nucleotide sequence ID" value="NZ_JAKRVY010000001.1"/>
</dbReference>
<dbReference type="AlphaFoldDB" id="A0AAE3K2V1"/>
<evidence type="ECO:0000313" key="1">
    <source>
        <dbReference type="EMBL" id="MCL9812038.1"/>
    </source>
</evidence>
<evidence type="ECO:0000313" key="2">
    <source>
        <dbReference type="Proteomes" id="UP001202674"/>
    </source>
</evidence>
<organism evidence="1 2">
    <name type="scientific">Natranaeroarchaeum aerophilus</name>
    <dbReference type="NCBI Taxonomy" id="2917711"/>
    <lineage>
        <taxon>Archaea</taxon>
        <taxon>Methanobacteriati</taxon>
        <taxon>Methanobacteriota</taxon>
        <taxon>Stenosarchaea group</taxon>
        <taxon>Halobacteria</taxon>
        <taxon>Halobacteriales</taxon>
        <taxon>Natronoarchaeaceae</taxon>
        <taxon>Natranaeroarchaeum</taxon>
    </lineage>
</organism>
<keyword evidence="2" id="KW-1185">Reference proteome</keyword>
<name>A0AAE3K2V1_9EURY</name>
<protein>
    <submittedName>
        <fullName evidence="1">Uncharacterized protein</fullName>
    </submittedName>
</protein>
<dbReference type="EMBL" id="JAKRVY010000001">
    <property type="protein sequence ID" value="MCL9812038.1"/>
    <property type="molecule type" value="Genomic_DNA"/>
</dbReference>
<dbReference type="Proteomes" id="UP001202674">
    <property type="component" value="Unassembled WGS sequence"/>
</dbReference>
<gene>
    <name evidence="1" type="ORF">AArcSt11_00030</name>
</gene>
<reference evidence="1 2" key="1">
    <citation type="journal article" date="2022" name="Syst. Appl. Microbiol.">
        <title>Natronocalculus amylovorans gen. nov., sp. nov., and Natranaeroarchaeum aerophilus sp. nov., dominant culturable amylolytic natronoarchaea from hypersaline soda lakes in southwestern Siberia.</title>
        <authorList>
            <person name="Sorokin D.Y."/>
            <person name="Elcheninov A.G."/>
            <person name="Khizhniak T.V."/>
            <person name="Koenen M."/>
            <person name="Bale N.J."/>
            <person name="Damste J.S.S."/>
            <person name="Kublanov I.V."/>
        </authorList>
    </citation>
    <scope>NUCLEOTIDE SEQUENCE [LARGE SCALE GENOMIC DNA]</scope>
    <source>
        <strain evidence="1 2">AArc-St1-1</strain>
    </source>
</reference>